<proteinExistence type="predicted"/>
<dbReference type="PROSITE" id="PS00256">
    <property type="entry name" value="AKH"/>
    <property type="match status" value="1"/>
</dbReference>
<evidence type="ECO:0000313" key="5">
    <source>
        <dbReference type="Proteomes" id="UP000186922"/>
    </source>
</evidence>
<dbReference type="Proteomes" id="UP000186922">
    <property type="component" value="Unassembled WGS sequence"/>
</dbReference>
<gene>
    <name evidence="4" type="primary">RvY_14369-1</name>
    <name evidence="4" type="synonym">RvY_14369.1</name>
    <name evidence="4" type="ORF">RvY_14369</name>
</gene>
<dbReference type="EMBL" id="BDGG01000010">
    <property type="protein sequence ID" value="GAV04022.1"/>
    <property type="molecule type" value="Genomic_DNA"/>
</dbReference>
<evidence type="ECO:0000256" key="3">
    <source>
        <dbReference type="SAM" id="SignalP"/>
    </source>
</evidence>
<keyword evidence="5" id="KW-1185">Reference proteome</keyword>
<sequence length="149" mass="16904">MHSIVQYAVASLLVCLCMQTYCEAQLTFSPGWRTRILSKDVSARSESSGKRASTWNSAYRWRFPKRDGEDIVPTSASTSATLAALTGPSKVRAGVTQADLDTACRLLESYLARLFFVDHTVRNKAMWENLWQRLCAYHTPENVYLVDYR</sequence>
<evidence type="ECO:0000256" key="2">
    <source>
        <dbReference type="ARBA" id="ARBA00022525"/>
    </source>
</evidence>
<accession>A0A1D1VR33</accession>
<dbReference type="GO" id="GO:0005576">
    <property type="term" value="C:extracellular region"/>
    <property type="evidence" value="ECO:0007669"/>
    <property type="project" value="UniProtKB-SubCell"/>
</dbReference>
<organism evidence="4 5">
    <name type="scientific">Ramazzottius varieornatus</name>
    <name type="common">Water bear</name>
    <name type="synonym">Tardigrade</name>
    <dbReference type="NCBI Taxonomy" id="947166"/>
    <lineage>
        <taxon>Eukaryota</taxon>
        <taxon>Metazoa</taxon>
        <taxon>Ecdysozoa</taxon>
        <taxon>Tardigrada</taxon>
        <taxon>Eutardigrada</taxon>
        <taxon>Parachela</taxon>
        <taxon>Hypsibioidea</taxon>
        <taxon>Ramazzottiidae</taxon>
        <taxon>Ramazzottius</taxon>
    </lineage>
</organism>
<feature type="chain" id="PRO_5008898745" evidence="3">
    <location>
        <begin position="25"/>
        <end position="149"/>
    </location>
</feature>
<comment type="caution">
    <text evidence="4">The sequence shown here is derived from an EMBL/GenBank/DDBJ whole genome shotgun (WGS) entry which is preliminary data.</text>
</comment>
<reference evidence="4 5" key="1">
    <citation type="journal article" date="2016" name="Nat. Commun.">
        <title>Extremotolerant tardigrade genome and improved radiotolerance of human cultured cells by tardigrade-unique protein.</title>
        <authorList>
            <person name="Hashimoto T."/>
            <person name="Horikawa D.D."/>
            <person name="Saito Y."/>
            <person name="Kuwahara H."/>
            <person name="Kozuka-Hata H."/>
            <person name="Shin-I T."/>
            <person name="Minakuchi Y."/>
            <person name="Ohishi K."/>
            <person name="Motoyama A."/>
            <person name="Aizu T."/>
            <person name="Enomoto A."/>
            <person name="Kondo K."/>
            <person name="Tanaka S."/>
            <person name="Hara Y."/>
            <person name="Koshikawa S."/>
            <person name="Sagara H."/>
            <person name="Miura T."/>
            <person name="Yokobori S."/>
            <person name="Miyagawa K."/>
            <person name="Suzuki Y."/>
            <person name="Kubo T."/>
            <person name="Oyama M."/>
            <person name="Kohara Y."/>
            <person name="Fujiyama A."/>
            <person name="Arakawa K."/>
            <person name="Katayama T."/>
            <person name="Toyoda A."/>
            <person name="Kunieda T."/>
        </authorList>
    </citation>
    <scope>NUCLEOTIDE SEQUENCE [LARGE SCALE GENOMIC DNA]</scope>
    <source>
        <strain evidence="4 5">YOKOZUNA-1</strain>
    </source>
</reference>
<dbReference type="AlphaFoldDB" id="A0A1D1VR33"/>
<dbReference type="OrthoDB" id="10614255at2759"/>
<comment type="subcellular location">
    <subcellularLocation>
        <location evidence="1">Secreted</location>
    </subcellularLocation>
</comment>
<dbReference type="InterPro" id="IPR002047">
    <property type="entry name" value="Adipokinetic_hormone_CS"/>
</dbReference>
<evidence type="ECO:0000256" key="1">
    <source>
        <dbReference type="ARBA" id="ARBA00004613"/>
    </source>
</evidence>
<dbReference type="GO" id="GO:0005179">
    <property type="term" value="F:hormone activity"/>
    <property type="evidence" value="ECO:0007669"/>
    <property type="project" value="InterPro"/>
</dbReference>
<feature type="signal peptide" evidence="3">
    <location>
        <begin position="1"/>
        <end position="24"/>
    </location>
</feature>
<evidence type="ECO:0000313" key="4">
    <source>
        <dbReference type="EMBL" id="GAV04022.1"/>
    </source>
</evidence>
<name>A0A1D1VR33_RAMVA</name>
<keyword evidence="2" id="KW-0964">Secreted</keyword>
<protein>
    <submittedName>
        <fullName evidence="4">Uncharacterized protein</fullName>
    </submittedName>
</protein>
<keyword evidence="3" id="KW-0732">Signal</keyword>